<dbReference type="InterPro" id="IPR040837">
    <property type="entry name" value="Bact_RF_family7"/>
</dbReference>
<accession>A0A974WF74</accession>
<feature type="region of interest" description="Disordered" evidence="1">
    <location>
        <begin position="174"/>
        <end position="194"/>
    </location>
</feature>
<proteinExistence type="predicted"/>
<protein>
    <submittedName>
        <fullName evidence="2">Uncharacterized protein</fullName>
    </submittedName>
</protein>
<dbReference type="Proteomes" id="UP000662783">
    <property type="component" value="Chromosome"/>
</dbReference>
<evidence type="ECO:0000313" key="2">
    <source>
        <dbReference type="EMBL" id="QSE95897.1"/>
    </source>
</evidence>
<organism evidence="2 3">
    <name type="scientific">Fulvivirga lutea</name>
    <dbReference type="NCBI Taxonomy" id="2810512"/>
    <lineage>
        <taxon>Bacteria</taxon>
        <taxon>Pseudomonadati</taxon>
        <taxon>Bacteroidota</taxon>
        <taxon>Cytophagia</taxon>
        <taxon>Cytophagales</taxon>
        <taxon>Fulvivirgaceae</taxon>
        <taxon>Fulvivirga</taxon>
    </lineage>
</organism>
<dbReference type="RefSeq" id="WP_205720410.1">
    <property type="nucleotide sequence ID" value="NZ_CP070608.1"/>
</dbReference>
<dbReference type="Pfam" id="PF18849">
    <property type="entry name" value="baeRF_family7"/>
    <property type="match status" value="1"/>
</dbReference>
<gene>
    <name evidence="2" type="ORF">JR347_09715</name>
</gene>
<reference evidence="2" key="1">
    <citation type="submission" date="2021-02" db="EMBL/GenBank/DDBJ databases">
        <title>Fulvivirga sp. S481 isolated from sea water.</title>
        <authorList>
            <person name="Bae S.S."/>
            <person name="Baek K."/>
        </authorList>
    </citation>
    <scope>NUCLEOTIDE SEQUENCE</scope>
    <source>
        <strain evidence="2">S481</strain>
    </source>
</reference>
<feature type="compositionally biased region" description="Gly residues" evidence="1">
    <location>
        <begin position="177"/>
        <end position="191"/>
    </location>
</feature>
<name>A0A974WF74_9BACT</name>
<evidence type="ECO:0000256" key="1">
    <source>
        <dbReference type="SAM" id="MobiDB-lite"/>
    </source>
</evidence>
<evidence type="ECO:0000313" key="3">
    <source>
        <dbReference type="Proteomes" id="UP000662783"/>
    </source>
</evidence>
<keyword evidence="3" id="KW-1185">Reference proteome</keyword>
<dbReference type="EMBL" id="CP070608">
    <property type="protein sequence ID" value="QSE95897.1"/>
    <property type="molecule type" value="Genomic_DNA"/>
</dbReference>
<dbReference type="KEGG" id="fuv:JR347_09715"/>
<sequence length="384" mass="44000">MNYISKERFKELANVRAPHCISIYMPTEVEHIDANKIMLKNCLKEVTSKLETYELKSREISKVNETIEGLINDVEFWRNRSNGLALYYYDNKLESYFSDEKFTQQTYVGDHLNLVQLVSDLDKKKEFYLLVLGENNIRFFKGSNDQLNEHNILPESLEDVVGSDYEQKALQYRSGQGETGGGMYHGQGSGGDSEKKRELKKLFEEIDENLMAQVETSSEIPLIIASEERSFHLYKSVNNYDGMLDKPIQGNHEETKESELHERSLKMLREQPNNNLKNLMKSYNSLLNKGESSSDIDKIVAAAYNGQINTLFVKENTNLYGHYNLKTGEVDTHKEESINNADLANFSAVHTILKDGRVFVLEGEEMPDSTSPLNAIFRYEVVTP</sequence>
<dbReference type="AlphaFoldDB" id="A0A974WF74"/>